<dbReference type="STRING" id="1028.SAMN05661096_03507"/>
<dbReference type="OrthoDB" id="1524994at2"/>
<dbReference type="Proteomes" id="UP000193804">
    <property type="component" value="Unassembled WGS sequence"/>
</dbReference>
<accession>A0A1X7L498</accession>
<evidence type="ECO:0008006" key="3">
    <source>
        <dbReference type="Google" id="ProtNLM"/>
    </source>
</evidence>
<evidence type="ECO:0000313" key="2">
    <source>
        <dbReference type="Proteomes" id="UP000193804"/>
    </source>
</evidence>
<dbReference type="EMBL" id="FXAW01000008">
    <property type="protein sequence ID" value="SMG48708.1"/>
    <property type="molecule type" value="Genomic_DNA"/>
</dbReference>
<proteinExistence type="predicted"/>
<dbReference type="RefSeq" id="WP_085518639.1">
    <property type="nucleotide sequence ID" value="NZ_FXAW01000008.1"/>
</dbReference>
<dbReference type="PROSITE" id="PS51257">
    <property type="entry name" value="PROKAR_LIPOPROTEIN"/>
    <property type="match status" value="1"/>
</dbReference>
<gene>
    <name evidence="1" type="ORF">SAMN05661096_03507</name>
</gene>
<organism evidence="1 2">
    <name type="scientific">Marivirga sericea</name>
    <dbReference type="NCBI Taxonomy" id="1028"/>
    <lineage>
        <taxon>Bacteria</taxon>
        <taxon>Pseudomonadati</taxon>
        <taxon>Bacteroidota</taxon>
        <taxon>Cytophagia</taxon>
        <taxon>Cytophagales</taxon>
        <taxon>Marivirgaceae</taxon>
        <taxon>Marivirga</taxon>
    </lineage>
</organism>
<name>A0A1X7L498_9BACT</name>
<keyword evidence="2" id="KW-1185">Reference proteome</keyword>
<reference evidence="2" key="1">
    <citation type="submission" date="2017-04" db="EMBL/GenBank/DDBJ databases">
        <authorList>
            <person name="Varghese N."/>
            <person name="Submissions S."/>
        </authorList>
    </citation>
    <scope>NUCLEOTIDE SEQUENCE [LARGE SCALE GENOMIC DNA]</scope>
    <source>
        <strain evidence="2">DSM 4125</strain>
    </source>
</reference>
<sequence length="269" mass="28655">MNYKINSLPILLLLSTFIFACEYERIASPETDCGSNSLELIIESVQNTTCQEASGEIVASVNGDAVYEFRLNEGDFVANSVFTGLAAGTYTIQARNINSNCVSEEMEANVRNEGGLQLSVVETKDSNCGTSSGSILISQVGGVEPIDYVLNGDQSQTEPEFTGLSNGSYTIVARDANGCEAEISEIEIRSGISFSNDIKSIITTNCAVSGCHNGSQPPNFSTDDNIFVNASRIKTRTSAGTMPPAGRPDLTEDEIQAIACWVDDGALDN</sequence>
<protein>
    <recommendedName>
        <fullName evidence="3">SprB repeat-containing protein</fullName>
    </recommendedName>
</protein>
<evidence type="ECO:0000313" key="1">
    <source>
        <dbReference type="EMBL" id="SMG48708.1"/>
    </source>
</evidence>
<dbReference type="AlphaFoldDB" id="A0A1X7L498"/>